<proteinExistence type="predicted"/>
<feature type="compositionally biased region" description="Pro residues" evidence="1">
    <location>
        <begin position="105"/>
        <end position="116"/>
    </location>
</feature>
<evidence type="ECO:0000256" key="1">
    <source>
        <dbReference type="SAM" id="MobiDB-lite"/>
    </source>
</evidence>
<dbReference type="EMBL" id="CAUYUJ010017049">
    <property type="protein sequence ID" value="CAK0871239.1"/>
    <property type="molecule type" value="Genomic_DNA"/>
</dbReference>
<protein>
    <submittedName>
        <fullName evidence="2">Uncharacterized protein</fullName>
    </submittedName>
</protein>
<comment type="caution">
    <text evidence="2">The sequence shown here is derived from an EMBL/GenBank/DDBJ whole genome shotgun (WGS) entry which is preliminary data.</text>
</comment>
<evidence type="ECO:0000313" key="2">
    <source>
        <dbReference type="EMBL" id="CAK0871239.1"/>
    </source>
</evidence>
<evidence type="ECO:0000313" key="3">
    <source>
        <dbReference type="Proteomes" id="UP001189429"/>
    </source>
</evidence>
<sequence>MDSMVDASPARSPSEYSEGTDGAMDGIPPPPAWQPLTTAAAMQPGPGYGARDLNASQAHSQSSWWHGGQHGGQHYPQHFAPTQRLDGMPPPPNPYEQGARGAQPPGVPFPAPPPPYHGQSAPQYGHYPHPSAQQPRRWF</sequence>
<gene>
    <name evidence="2" type="ORF">PCOR1329_LOCUS57133</name>
</gene>
<keyword evidence="3" id="KW-1185">Reference proteome</keyword>
<accession>A0ABN9VDQ3</accession>
<organism evidence="2 3">
    <name type="scientific">Prorocentrum cordatum</name>
    <dbReference type="NCBI Taxonomy" id="2364126"/>
    <lineage>
        <taxon>Eukaryota</taxon>
        <taxon>Sar</taxon>
        <taxon>Alveolata</taxon>
        <taxon>Dinophyceae</taxon>
        <taxon>Prorocentrales</taxon>
        <taxon>Prorocentraceae</taxon>
        <taxon>Prorocentrum</taxon>
    </lineage>
</organism>
<dbReference type="Proteomes" id="UP001189429">
    <property type="component" value="Unassembled WGS sequence"/>
</dbReference>
<name>A0ABN9VDQ3_9DINO</name>
<feature type="region of interest" description="Disordered" evidence="1">
    <location>
        <begin position="1"/>
        <end position="139"/>
    </location>
</feature>
<reference evidence="2" key="1">
    <citation type="submission" date="2023-10" db="EMBL/GenBank/DDBJ databases">
        <authorList>
            <person name="Chen Y."/>
            <person name="Shah S."/>
            <person name="Dougan E. K."/>
            <person name="Thang M."/>
            <person name="Chan C."/>
        </authorList>
    </citation>
    <scope>NUCLEOTIDE SEQUENCE [LARGE SCALE GENOMIC DNA]</scope>
</reference>